<dbReference type="PANTHER" id="PTHR18843">
    <property type="entry name" value="TORSIN-1A-INTERACTING PROTEIN"/>
    <property type="match status" value="1"/>
</dbReference>
<dbReference type="AlphaFoldDB" id="A0A8D2KWB4"/>
<evidence type="ECO:0000256" key="4">
    <source>
        <dbReference type="ARBA" id="ARBA00022692"/>
    </source>
</evidence>
<dbReference type="Proteomes" id="UP000694545">
    <property type="component" value="Unplaced"/>
</dbReference>
<gene>
    <name evidence="12" type="primary">TOR1AIP2</name>
</gene>
<evidence type="ECO:0000256" key="9">
    <source>
        <dbReference type="ARBA" id="ARBA00037847"/>
    </source>
</evidence>
<dbReference type="Gene3D" id="3.40.50.12190">
    <property type="match status" value="1"/>
</dbReference>
<feature type="region of interest" description="Disordered" evidence="10">
    <location>
        <begin position="152"/>
        <end position="210"/>
    </location>
</feature>
<dbReference type="GO" id="GO:0061024">
    <property type="term" value="P:membrane organization"/>
    <property type="evidence" value="ECO:0007669"/>
    <property type="project" value="TreeGrafter"/>
</dbReference>
<keyword evidence="5" id="KW-1133">Transmembrane helix</keyword>
<dbReference type="OMA" id="AKSECLT"/>
<keyword evidence="6" id="KW-0472">Membrane</keyword>
<keyword evidence="4" id="KW-0812">Transmembrane</keyword>
<keyword evidence="8" id="KW-0539">Nucleus</keyword>
<dbReference type="InterPro" id="IPR038599">
    <property type="entry name" value="LAP1C-like_C_sf"/>
</dbReference>
<dbReference type="GO" id="GO:0016020">
    <property type="term" value="C:membrane"/>
    <property type="evidence" value="ECO:0007669"/>
    <property type="project" value="TreeGrafter"/>
</dbReference>
<name>A0A8D2KWB4_VARKO</name>
<dbReference type="Ensembl" id="ENSVKKT00000013249.1">
    <property type="protein sequence ID" value="ENSVKKP00000012935.1"/>
    <property type="gene ID" value="ENSVKKG00000008959.1"/>
</dbReference>
<dbReference type="GO" id="GO:0001671">
    <property type="term" value="F:ATPase activator activity"/>
    <property type="evidence" value="ECO:0007669"/>
    <property type="project" value="InterPro"/>
</dbReference>
<evidence type="ECO:0000313" key="12">
    <source>
        <dbReference type="Ensembl" id="ENSVKKP00000012935.1"/>
    </source>
</evidence>
<accession>A0A8D2KWB4</accession>
<keyword evidence="7" id="KW-0325">Glycoprotein</keyword>
<dbReference type="PANTHER" id="PTHR18843:SF2">
    <property type="entry name" value="TORSIN-1A-INTERACTING PROTEIN 2"/>
    <property type="match status" value="1"/>
</dbReference>
<comment type="similarity">
    <text evidence="2">Belongs to the TOR1AIP family.</text>
</comment>
<feature type="compositionally biased region" description="Polar residues" evidence="10">
    <location>
        <begin position="21"/>
        <end position="33"/>
    </location>
</feature>
<organism evidence="12 13">
    <name type="scientific">Varanus komodoensis</name>
    <name type="common">Komodo dragon</name>
    <dbReference type="NCBI Taxonomy" id="61221"/>
    <lineage>
        <taxon>Eukaryota</taxon>
        <taxon>Metazoa</taxon>
        <taxon>Chordata</taxon>
        <taxon>Craniata</taxon>
        <taxon>Vertebrata</taxon>
        <taxon>Euteleostomi</taxon>
        <taxon>Lepidosauria</taxon>
        <taxon>Squamata</taxon>
        <taxon>Bifurcata</taxon>
        <taxon>Unidentata</taxon>
        <taxon>Episquamata</taxon>
        <taxon>Toxicofera</taxon>
        <taxon>Anguimorpha</taxon>
        <taxon>Paleoanguimorpha</taxon>
        <taxon>Varanoidea</taxon>
        <taxon>Varanidae</taxon>
        <taxon>Varanus</taxon>
    </lineage>
</organism>
<reference evidence="12" key="1">
    <citation type="submission" date="2025-08" db="UniProtKB">
        <authorList>
            <consortium name="Ensembl"/>
        </authorList>
    </citation>
    <scope>IDENTIFICATION</scope>
</reference>
<reference evidence="12" key="2">
    <citation type="submission" date="2025-09" db="UniProtKB">
        <authorList>
            <consortium name="Ensembl"/>
        </authorList>
    </citation>
    <scope>IDENTIFICATION</scope>
</reference>
<dbReference type="InterPro" id="IPR008662">
    <property type="entry name" value="TOIP1/2"/>
</dbReference>
<dbReference type="RefSeq" id="XP_044295209.1">
    <property type="nucleotide sequence ID" value="XM_044439274.1"/>
</dbReference>
<evidence type="ECO:0000256" key="7">
    <source>
        <dbReference type="ARBA" id="ARBA00023180"/>
    </source>
</evidence>
<feature type="compositionally biased region" description="Basic and acidic residues" evidence="10">
    <location>
        <begin position="1"/>
        <end position="14"/>
    </location>
</feature>
<keyword evidence="13" id="KW-1185">Reference proteome</keyword>
<evidence type="ECO:0000256" key="5">
    <source>
        <dbReference type="ARBA" id="ARBA00022989"/>
    </source>
</evidence>
<dbReference type="Pfam" id="PF05609">
    <property type="entry name" value="LAP1_C"/>
    <property type="match status" value="1"/>
</dbReference>
<feature type="region of interest" description="Disordered" evidence="10">
    <location>
        <begin position="1"/>
        <end position="43"/>
    </location>
</feature>
<evidence type="ECO:0000256" key="2">
    <source>
        <dbReference type="ARBA" id="ARBA00007860"/>
    </source>
</evidence>
<proteinExistence type="inferred from homology"/>
<sequence>MTEESKETAPKDFPDGEELTLQHSHSENILSRTEQNETEEEKVCSLLERHSDAHGIAETEASVPAGCKTDLSQGSAALLDSSVGKDAVNSPDAKSECLTQESLLASGGEEKNSSPTTILEEQARSSAGQQSQHSLIYPEIVSPGFKVELPQSSAALPGSSIGKDAVDSPNAKSECLTQDSLLASGGEEKNSSPKTILEEQTEGSESLQSQALLDYPEETKEELIEKEEKALVQKPEDSERKRSWSEGLPWSGIAVGVLVLLGAAFLSSNGYYTSQLASMPRNPIVETFLSRFDLLKDSFPGQSPYLWGRVQKVLKKHLSASHHTEPAIFILTAAREAEVTLKCLSIQIANAYSASLQSSTVQVDGVSKSTLNSDQAKLAMDEELSAGFQAGRKAATVHRFESLPAGSTLIFYKYCDHQSAAFKDVALIFTVLLEDEKLEPNIGLQLVEENVRDFLWAKFTNSATPSSYDHMDTDKLSGLWSRISHVVLPVSPVQAIEDQGCLWQTQPRSDGGGL</sequence>
<feature type="compositionally biased region" description="Polar residues" evidence="10">
    <location>
        <begin position="113"/>
        <end position="134"/>
    </location>
</feature>
<feature type="region of interest" description="Disordered" evidence="10">
    <location>
        <begin position="83"/>
        <end position="135"/>
    </location>
</feature>
<evidence type="ECO:0000256" key="6">
    <source>
        <dbReference type="ARBA" id="ARBA00023136"/>
    </source>
</evidence>
<keyword evidence="3" id="KW-0597">Phosphoprotein</keyword>
<evidence type="ECO:0000256" key="1">
    <source>
        <dbReference type="ARBA" id="ARBA00004259"/>
    </source>
</evidence>
<evidence type="ECO:0000256" key="8">
    <source>
        <dbReference type="ARBA" id="ARBA00023242"/>
    </source>
</evidence>
<comment type="subcellular location">
    <subcellularLocation>
        <location evidence="9">Endomembrane system</location>
        <topology evidence="9">Single-pass membrane protein</topology>
    </subcellularLocation>
    <subcellularLocation>
        <location evidence="1">Nucleus envelope</location>
    </subcellularLocation>
</comment>
<dbReference type="GO" id="GO:0005635">
    <property type="term" value="C:nuclear envelope"/>
    <property type="evidence" value="ECO:0007669"/>
    <property type="project" value="UniProtKB-SubCell"/>
</dbReference>
<feature type="domain" description="Torsin-1A-interacting protein 1/2 AAA+ activator" evidence="11">
    <location>
        <begin position="271"/>
        <end position="502"/>
    </location>
</feature>
<dbReference type="CTD" id="163590"/>
<dbReference type="InterPro" id="IPR046753">
    <property type="entry name" value="TOIP1/2_C"/>
</dbReference>
<dbReference type="GeneID" id="123027916"/>
<evidence type="ECO:0000259" key="11">
    <source>
        <dbReference type="Pfam" id="PF05609"/>
    </source>
</evidence>
<protein>
    <submittedName>
        <fullName evidence="12">Torsin 1A interacting protein 2</fullName>
    </submittedName>
</protein>
<evidence type="ECO:0000256" key="3">
    <source>
        <dbReference type="ARBA" id="ARBA00022553"/>
    </source>
</evidence>
<evidence type="ECO:0000256" key="10">
    <source>
        <dbReference type="SAM" id="MobiDB-lite"/>
    </source>
</evidence>
<evidence type="ECO:0000313" key="13">
    <source>
        <dbReference type="Proteomes" id="UP000694545"/>
    </source>
</evidence>